<keyword evidence="3" id="KW-1185">Reference proteome</keyword>
<organism evidence="2 3">
    <name type="scientific">Paractinoplanes atraurantiacus</name>
    <dbReference type="NCBI Taxonomy" id="1036182"/>
    <lineage>
        <taxon>Bacteria</taxon>
        <taxon>Bacillati</taxon>
        <taxon>Actinomycetota</taxon>
        <taxon>Actinomycetes</taxon>
        <taxon>Micromonosporales</taxon>
        <taxon>Micromonosporaceae</taxon>
        <taxon>Paractinoplanes</taxon>
    </lineage>
</organism>
<evidence type="ECO:0000256" key="1">
    <source>
        <dbReference type="SAM" id="MobiDB-lite"/>
    </source>
</evidence>
<feature type="compositionally biased region" description="Basic and acidic residues" evidence="1">
    <location>
        <begin position="1"/>
        <end position="11"/>
    </location>
</feature>
<sequence length="200" mass="21511">MPGVADDRRLGNCDAELADGPGLTEWLAGRGLTGSHEAQQSLARQDAEEEARRVQWVAAAPPPLTEAAERASRREDDAEEALAGLVARQYPDPVQRIRTLVGWAGVPPRHSTSMGGTPWYELAPRRLLLTEPKETIFEALTSAPLSASQLDGAAELFTCLEWKGAGIPESLRAALVEYVTATGTDPMTFRMDQGYGTAAP</sequence>
<gene>
    <name evidence="2" type="ORF">SAMN05421748_14023</name>
</gene>
<feature type="region of interest" description="Disordered" evidence="1">
    <location>
        <begin position="1"/>
        <end position="21"/>
    </location>
</feature>
<evidence type="ECO:0000313" key="2">
    <source>
        <dbReference type="EMBL" id="SNY71416.1"/>
    </source>
</evidence>
<evidence type="ECO:0000313" key="3">
    <source>
        <dbReference type="Proteomes" id="UP000219612"/>
    </source>
</evidence>
<dbReference type="Proteomes" id="UP000219612">
    <property type="component" value="Unassembled WGS sequence"/>
</dbReference>
<reference evidence="2 3" key="1">
    <citation type="submission" date="2017-09" db="EMBL/GenBank/DDBJ databases">
        <authorList>
            <person name="Ehlers B."/>
            <person name="Leendertz F.H."/>
        </authorList>
    </citation>
    <scope>NUCLEOTIDE SEQUENCE [LARGE SCALE GENOMIC DNA]</scope>
    <source>
        <strain evidence="2 3">CGMCC 4.6857</strain>
    </source>
</reference>
<feature type="region of interest" description="Disordered" evidence="1">
    <location>
        <begin position="56"/>
        <end position="76"/>
    </location>
</feature>
<protein>
    <submittedName>
        <fullName evidence="2">Uncharacterized protein</fullName>
    </submittedName>
</protein>
<accession>A0A285KJ00</accession>
<name>A0A285KJ00_9ACTN</name>
<feature type="compositionally biased region" description="Basic and acidic residues" evidence="1">
    <location>
        <begin position="67"/>
        <end position="76"/>
    </location>
</feature>
<proteinExistence type="predicted"/>
<dbReference type="EMBL" id="OBDY01000040">
    <property type="protein sequence ID" value="SNY71416.1"/>
    <property type="molecule type" value="Genomic_DNA"/>
</dbReference>
<dbReference type="AlphaFoldDB" id="A0A285KJ00"/>